<evidence type="ECO:0000313" key="3">
    <source>
        <dbReference type="Proteomes" id="UP000789396"/>
    </source>
</evidence>
<keyword evidence="1" id="KW-0175">Coiled coil</keyword>
<sequence length="111" mass="13112">MKVIPAKRSESWVWSFVSKRTQKCEVLIKNDNRTFNHLLDWLIDDMQAFHLVDNLKFHKFVYKLNSNYQLSADQIENTKRNLKQQIELLEFSSYQQTNSLTTTTPIISTSA</sequence>
<feature type="coiled-coil region" evidence="1">
    <location>
        <begin position="65"/>
        <end position="92"/>
    </location>
</feature>
<evidence type="ECO:0000313" key="2">
    <source>
        <dbReference type="EMBL" id="CAG8770206.1"/>
    </source>
</evidence>
<evidence type="ECO:0000256" key="1">
    <source>
        <dbReference type="SAM" id="Coils"/>
    </source>
</evidence>
<feature type="non-terminal residue" evidence="2">
    <location>
        <position position="111"/>
    </location>
</feature>
<reference evidence="2" key="1">
    <citation type="submission" date="2021-06" db="EMBL/GenBank/DDBJ databases">
        <authorList>
            <person name="Kallberg Y."/>
            <person name="Tangrot J."/>
            <person name="Rosling A."/>
        </authorList>
    </citation>
    <scope>NUCLEOTIDE SEQUENCE</scope>
    <source>
        <strain evidence="2">IN212</strain>
    </source>
</reference>
<dbReference type="SUPFAM" id="SSF140996">
    <property type="entry name" value="Hermes dimerisation domain"/>
    <property type="match status" value="1"/>
</dbReference>
<organism evidence="2 3">
    <name type="scientific">Racocetra fulgida</name>
    <dbReference type="NCBI Taxonomy" id="60492"/>
    <lineage>
        <taxon>Eukaryota</taxon>
        <taxon>Fungi</taxon>
        <taxon>Fungi incertae sedis</taxon>
        <taxon>Mucoromycota</taxon>
        <taxon>Glomeromycotina</taxon>
        <taxon>Glomeromycetes</taxon>
        <taxon>Diversisporales</taxon>
        <taxon>Gigasporaceae</taxon>
        <taxon>Racocetra</taxon>
    </lineage>
</organism>
<keyword evidence="3" id="KW-1185">Reference proteome</keyword>
<name>A0A9N9J910_9GLOM</name>
<comment type="caution">
    <text evidence="2">The sequence shown here is derived from an EMBL/GenBank/DDBJ whole genome shotgun (WGS) entry which is preliminary data.</text>
</comment>
<proteinExistence type="predicted"/>
<dbReference type="Proteomes" id="UP000789396">
    <property type="component" value="Unassembled WGS sequence"/>
</dbReference>
<dbReference type="EMBL" id="CAJVPZ010045987">
    <property type="protein sequence ID" value="CAG8770206.1"/>
    <property type="molecule type" value="Genomic_DNA"/>
</dbReference>
<gene>
    <name evidence="2" type="ORF">RFULGI_LOCUS15006</name>
</gene>
<dbReference type="AlphaFoldDB" id="A0A9N9J910"/>
<protein>
    <submittedName>
        <fullName evidence="2">6603_t:CDS:1</fullName>
    </submittedName>
</protein>
<accession>A0A9N9J910</accession>